<dbReference type="PROSITE" id="PS50110">
    <property type="entry name" value="RESPONSE_REGULATORY"/>
    <property type="match status" value="1"/>
</dbReference>
<dbReference type="InterPro" id="IPR036097">
    <property type="entry name" value="HisK_dim/P_sf"/>
</dbReference>
<dbReference type="Proteomes" id="UP000480178">
    <property type="component" value="Chromosome"/>
</dbReference>
<dbReference type="Pfam" id="PF00072">
    <property type="entry name" value="Response_reg"/>
    <property type="match status" value="1"/>
</dbReference>
<feature type="domain" description="Response regulatory" evidence="11">
    <location>
        <begin position="8"/>
        <end position="127"/>
    </location>
</feature>
<dbReference type="InterPro" id="IPR003661">
    <property type="entry name" value="HisK_dim/P_dom"/>
</dbReference>
<sequence>MKKASSYKILVLTEDTAAFEQYAALLAAEVAYSFDLHHFTSIALAPAEIEKYRPHCILMDADIQAEATIQFLQELKHSKSYRRYPVIWITAVNDAKAISRSIKMGVQDVLITSELSTELMVSTIVRLVKNSRFIEQLKEQRKLLLNKNKELSEYKKYLEMRVMSRTAELKDSYEQLVEEMTLRKHIEEQLTSRNKELDTFVYKASHDLKGPLASLIGVTNIARIDLTDPLSVKYLAMISDSAQKLNSTLANLLEVTKIKYMDAEIKEVNFQGLLEQVTAPLQKRMEEAQVTLKLSVQQPKSFFSDPFLISTLLNNLIDNSINYRSDDTSAFITIDISSKENNMEITIMDNGQGIEKEVQSKVFDMFFRHNMQAKGSGLGLYIVKNCVEKLNGTLTLLSEPGVGTEIKITLPNLKQE</sequence>
<dbReference type="Gene3D" id="1.10.287.130">
    <property type="match status" value="1"/>
</dbReference>
<dbReference type="GO" id="GO:0000155">
    <property type="term" value="F:phosphorelay sensor kinase activity"/>
    <property type="evidence" value="ECO:0007669"/>
    <property type="project" value="InterPro"/>
</dbReference>
<dbReference type="Gene3D" id="3.30.565.10">
    <property type="entry name" value="Histidine kinase-like ATPase, C-terminal domain"/>
    <property type="match status" value="1"/>
</dbReference>
<dbReference type="PANTHER" id="PTHR42878">
    <property type="entry name" value="TWO-COMPONENT HISTIDINE KINASE"/>
    <property type="match status" value="1"/>
</dbReference>
<dbReference type="KEGG" id="rhoz:GXP67_25830"/>
<evidence type="ECO:0000256" key="9">
    <source>
        <dbReference type="PROSITE-ProRule" id="PRU00169"/>
    </source>
</evidence>
<name>A0A6C0GP41_9BACT</name>
<evidence type="ECO:0000256" key="2">
    <source>
        <dbReference type="ARBA" id="ARBA00012438"/>
    </source>
</evidence>
<feature type="domain" description="Histidine kinase" evidence="10">
    <location>
        <begin position="203"/>
        <end position="414"/>
    </location>
</feature>
<dbReference type="EMBL" id="CP048222">
    <property type="protein sequence ID" value="QHT69821.1"/>
    <property type="molecule type" value="Genomic_DNA"/>
</dbReference>
<dbReference type="InterPro" id="IPR011006">
    <property type="entry name" value="CheY-like_superfamily"/>
</dbReference>
<keyword evidence="6" id="KW-0418">Kinase</keyword>
<dbReference type="GO" id="GO:0030295">
    <property type="term" value="F:protein kinase activator activity"/>
    <property type="evidence" value="ECO:0007669"/>
    <property type="project" value="TreeGrafter"/>
</dbReference>
<keyword evidence="7" id="KW-0067">ATP-binding</keyword>
<dbReference type="Gene3D" id="3.40.50.2300">
    <property type="match status" value="1"/>
</dbReference>
<dbReference type="SUPFAM" id="SSF52172">
    <property type="entry name" value="CheY-like"/>
    <property type="match status" value="1"/>
</dbReference>
<dbReference type="SMART" id="SM00388">
    <property type="entry name" value="HisKA"/>
    <property type="match status" value="1"/>
</dbReference>
<comment type="catalytic activity">
    <reaction evidence="1">
        <text>ATP + protein L-histidine = ADP + protein N-phospho-L-histidine.</text>
        <dbReference type="EC" id="2.7.13.3"/>
    </reaction>
</comment>
<evidence type="ECO:0000256" key="7">
    <source>
        <dbReference type="ARBA" id="ARBA00022840"/>
    </source>
</evidence>
<evidence type="ECO:0000259" key="10">
    <source>
        <dbReference type="PROSITE" id="PS50109"/>
    </source>
</evidence>
<evidence type="ECO:0000256" key="5">
    <source>
        <dbReference type="ARBA" id="ARBA00022741"/>
    </source>
</evidence>
<dbReference type="InterPro" id="IPR004358">
    <property type="entry name" value="Sig_transdc_His_kin-like_C"/>
</dbReference>
<dbReference type="SMART" id="SM00387">
    <property type="entry name" value="HATPase_c"/>
    <property type="match status" value="1"/>
</dbReference>
<reference evidence="12 13" key="1">
    <citation type="submission" date="2020-01" db="EMBL/GenBank/DDBJ databases">
        <authorList>
            <person name="Kim M.K."/>
        </authorList>
    </citation>
    <scope>NUCLEOTIDE SEQUENCE [LARGE SCALE GENOMIC DNA]</scope>
    <source>
        <strain evidence="12 13">172606-1</strain>
    </source>
</reference>
<dbReference type="InterPro" id="IPR050351">
    <property type="entry name" value="BphY/WalK/GraS-like"/>
</dbReference>
<evidence type="ECO:0000256" key="3">
    <source>
        <dbReference type="ARBA" id="ARBA00022553"/>
    </source>
</evidence>
<dbReference type="PANTHER" id="PTHR42878:SF7">
    <property type="entry name" value="SENSOR HISTIDINE KINASE GLRK"/>
    <property type="match status" value="1"/>
</dbReference>
<evidence type="ECO:0000256" key="8">
    <source>
        <dbReference type="ARBA" id="ARBA00023012"/>
    </source>
</evidence>
<protein>
    <recommendedName>
        <fullName evidence="2">histidine kinase</fullName>
        <ecNumber evidence="2">2.7.13.3</ecNumber>
    </recommendedName>
</protein>
<dbReference type="SUPFAM" id="SSF47384">
    <property type="entry name" value="Homodimeric domain of signal transducing histidine kinase"/>
    <property type="match status" value="1"/>
</dbReference>
<keyword evidence="13" id="KW-1185">Reference proteome</keyword>
<gene>
    <name evidence="12" type="ORF">GXP67_25830</name>
</gene>
<keyword evidence="8" id="KW-0902">Two-component regulatory system</keyword>
<dbReference type="PRINTS" id="PR00344">
    <property type="entry name" value="BCTRLSENSOR"/>
</dbReference>
<dbReference type="GO" id="GO:0000156">
    <property type="term" value="F:phosphorelay response regulator activity"/>
    <property type="evidence" value="ECO:0007669"/>
    <property type="project" value="TreeGrafter"/>
</dbReference>
<dbReference type="InterPro" id="IPR001789">
    <property type="entry name" value="Sig_transdc_resp-reg_receiver"/>
</dbReference>
<dbReference type="GO" id="GO:0007234">
    <property type="term" value="P:osmosensory signaling via phosphorelay pathway"/>
    <property type="evidence" value="ECO:0007669"/>
    <property type="project" value="TreeGrafter"/>
</dbReference>
<dbReference type="Pfam" id="PF02518">
    <property type="entry name" value="HATPase_c"/>
    <property type="match status" value="1"/>
</dbReference>
<dbReference type="Pfam" id="PF00512">
    <property type="entry name" value="HisKA"/>
    <property type="match status" value="1"/>
</dbReference>
<organism evidence="12 13">
    <name type="scientific">Rhodocytophaga rosea</name>
    <dbReference type="NCBI Taxonomy" id="2704465"/>
    <lineage>
        <taxon>Bacteria</taxon>
        <taxon>Pseudomonadati</taxon>
        <taxon>Bacteroidota</taxon>
        <taxon>Cytophagia</taxon>
        <taxon>Cytophagales</taxon>
        <taxon>Rhodocytophagaceae</taxon>
        <taxon>Rhodocytophaga</taxon>
    </lineage>
</organism>
<dbReference type="RefSeq" id="WP_162445805.1">
    <property type="nucleotide sequence ID" value="NZ_CP048222.1"/>
</dbReference>
<dbReference type="InterPro" id="IPR036890">
    <property type="entry name" value="HATPase_C_sf"/>
</dbReference>
<evidence type="ECO:0000256" key="1">
    <source>
        <dbReference type="ARBA" id="ARBA00000085"/>
    </source>
</evidence>
<dbReference type="EC" id="2.7.13.3" evidence="2"/>
<dbReference type="GO" id="GO:0005524">
    <property type="term" value="F:ATP binding"/>
    <property type="evidence" value="ECO:0007669"/>
    <property type="project" value="UniProtKB-KW"/>
</dbReference>
<evidence type="ECO:0000256" key="6">
    <source>
        <dbReference type="ARBA" id="ARBA00022777"/>
    </source>
</evidence>
<dbReference type="InterPro" id="IPR005467">
    <property type="entry name" value="His_kinase_dom"/>
</dbReference>
<feature type="modified residue" description="4-aspartylphosphate" evidence="9">
    <location>
        <position position="60"/>
    </location>
</feature>
<accession>A0A6C0GP41</accession>
<evidence type="ECO:0000313" key="13">
    <source>
        <dbReference type="Proteomes" id="UP000480178"/>
    </source>
</evidence>
<dbReference type="CDD" id="cd00082">
    <property type="entry name" value="HisKA"/>
    <property type="match status" value="1"/>
</dbReference>
<dbReference type="AlphaFoldDB" id="A0A6C0GP41"/>
<dbReference type="InterPro" id="IPR003594">
    <property type="entry name" value="HATPase_dom"/>
</dbReference>
<evidence type="ECO:0000313" key="12">
    <source>
        <dbReference type="EMBL" id="QHT69821.1"/>
    </source>
</evidence>
<dbReference type="SUPFAM" id="SSF55874">
    <property type="entry name" value="ATPase domain of HSP90 chaperone/DNA topoisomerase II/histidine kinase"/>
    <property type="match status" value="1"/>
</dbReference>
<keyword evidence="4" id="KW-0808">Transferase</keyword>
<evidence type="ECO:0000256" key="4">
    <source>
        <dbReference type="ARBA" id="ARBA00022679"/>
    </source>
</evidence>
<dbReference type="PROSITE" id="PS50109">
    <property type="entry name" value="HIS_KIN"/>
    <property type="match status" value="1"/>
</dbReference>
<keyword evidence="5" id="KW-0547">Nucleotide-binding</keyword>
<keyword evidence="3 9" id="KW-0597">Phosphoprotein</keyword>
<proteinExistence type="predicted"/>
<evidence type="ECO:0000259" key="11">
    <source>
        <dbReference type="PROSITE" id="PS50110"/>
    </source>
</evidence>